<comment type="caution">
    <text evidence="1">The sequence shown here is derived from an EMBL/GenBank/DDBJ whole genome shotgun (WGS) entry which is preliminary data.</text>
</comment>
<accession>A0A080LRQ4</accession>
<name>A0A080LRQ4_9PROT</name>
<gene>
    <name evidence="1" type="ORF">AW09_003916</name>
</gene>
<dbReference type="PANTHER" id="PTHR34614:SF2">
    <property type="entry name" value="TRANSPOSASE IS4-LIKE DOMAIN-CONTAINING PROTEIN"/>
    <property type="match status" value="1"/>
</dbReference>
<dbReference type="PANTHER" id="PTHR34614">
    <property type="match status" value="1"/>
</dbReference>
<evidence type="ECO:0000313" key="1">
    <source>
        <dbReference type="EMBL" id="KFB70952.1"/>
    </source>
</evidence>
<evidence type="ECO:0000313" key="2">
    <source>
        <dbReference type="Proteomes" id="UP000020077"/>
    </source>
</evidence>
<dbReference type="SUPFAM" id="SSF53098">
    <property type="entry name" value="Ribonuclease H-like"/>
    <property type="match status" value="1"/>
</dbReference>
<dbReference type="Proteomes" id="UP000020077">
    <property type="component" value="Unassembled WGS sequence"/>
</dbReference>
<dbReference type="InterPro" id="IPR047654">
    <property type="entry name" value="IS1634_transpos"/>
</dbReference>
<reference evidence="1 2" key="1">
    <citation type="submission" date="2014-02" db="EMBL/GenBank/DDBJ databases">
        <title>Expanding our view of genomic diversity in Candidatus Accumulibacter clades.</title>
        <authorList>
            <person name="Skennerton C.T."/>
            <person name="Barr J.J."/>
            <person name="Slater F.R."/>
            <person name="Bond P.L."/>
            <person name="Tyson G.W."/>
        </authorList>
    </citation>
    <scope>NUCLEOTIDE SEQUENCE [LARGE SCALE GENOMIC DNA]</scope>
    <source>
        <strain evidence="2">BA-91</strain>
    </source>
</reference>
<dbReference type="InterPro" id="IPR012337">
    <property type="entry name" value="RNaseH-like_sf"/>
</dbReference>
<dbReference type="AlphaFoldDB" id="A0A080LRQ4"/>
<protein>
    <submittedName>
        <fullName evidence="1">Transposase</fullName>
    </submittedName>
</protein>
<dbReference type="NCBIfam" id="NF033559">
    <property type="entry name" value="transpos_IS1634"/>
    <property type="match status" value="1"/>
</dbReference>
<sequence>MDWQEPELLCIPYQTGQLDAQEAGQTHPGKKLSDPGTTARFYQAVAAAHLAHIIKVDLSSEVFTDAIDERALKRARLMDGKWILVSNVPDCPPSEIVARYQALADIERGFRILKSEIEIAPVFPRLPDRIRAHALICFLALLLYRVLRLRLTDLPPASKRNYALSICFC</sequence>
<dbReference type="EMBL" id="JDVG02000620">
    <property type="protein sequence ID" value="KFB70952.1"/>
    <property type="molecule type" value="Genomic_DNA"/>
</dbReference>
<organism evidence="1 2">
    <name type="scientific">Candidatus Accumulibacter phosphatis</name>
    <dbReference type="NCBI Taxonomy" id="327160"/>
    <lineage>
        <taxon>Bacteria</taxon>
        <taxon>Pseudomonadati</taxon>
        <taxon>Pseudomonadota</taxon>
        <taxon>Betaproteobacteria</taxon>
        <taxon>Candidatus Accumulibacter</taxon>
    </lineage>
</organism>
<proteinExistence type="predicted"/>